<dbReference type="CDD" id="cd00122">
    <property type="entry name" value="MBD"/>
    <property type="match status" value="1"/>
</dbReference>
<dbReference type="EMBL" id="WJBH02000008">
    <property type="protein sequence ID" value="KAI9554373.1"/>
    <property type="molecule type" value="Genomic_DNA"/>
</dbReference>
<feature type="domain" description="MBD" evidence="2">
    <location>
        <begin position="23"/>
        <end position="96"/>
    </location>
</feature>
<evidence type="ECO:0000313" key="4">
    <source>
        <dbReference type="Proteomes" id="UP000820818"/>
    </source>
</evidence>
<feature type="compositionally biased region" description="Basic residues" evidence="1">
    <location>
        <begin position="171"/>
        <end position="180"/>
    </location>
</feature>
<dbReference type="Pfam" id="PF01429">
    <property type="entry name" value="MBD"/>
    <property type="match status" value="1"/>
</dbReference>
<organism evidence="3 4">
    <name type="scientific">Daphnia sinensis</name>
    <dbReference type="NCBI Taxonomy" id="1820382"/>
    <lineage>
        <taxon>Eukaryota</taxon>
        <taxon>Metazoa</taxon>
        <taxon>Ecdysozoa</taxon>
        <taxon>Arthropoda</taxon>
        <taxon>Crustacea</taxon>
        <taxon>Branchiopoda</taxon>
        <taxon>Diplostraca</taxon>
        <taxon>Cladocera</taxon>
        <taxon>Anomopoda</taxon>
        <taxon>Daphniidae</taxon>
        <taxon>Daphnia</taxon>
        <taxon>Daphnia similis group</taxon>
    </lineage>
</organism>
<dbReference type="InterPro" id="IPR001739">
    <property type="entry name" value="Methyl_CpG_DNA-bd"/>
</dbReference>
<gene>
    <name evidence="3" type="ORF">GHT06_019645</name>
</gene>
<dbReference type="AlphaFoldDB" id="A0AAD5LB19"/>
<proteinExistence type="predicted"/>
<dbReference type="GO" id="GO:0003677">
    <property type="term" value="F:DNA binding"/>
    <property type="evidence" value="ECO:0007669"/>
    <property type="project" value="InterPro"/>
</dbReference>
<dbReference type="Gene3D" id="3.30.890.10">
    <property type="entry name" value="Methyl-cpg-binding Protein 2, Chain A"/>
    <property type="match status" value="1"/>
</dbReference>
<sequence>MSDSSSSLIKPSSNGKKPYSDFSILSPLFKEPFKKGWKREVVYRAIVGNERRNMCDIYYFAPDGKKLRSGREVADYLKQTKSSFTLENFTFFREPIGMDVKYEVIRLARLRTCQDEETSKNTFPRNYGTVRTRPKRVLKLSGESDEEEALTWKESTSKSSAPVIDGDKTPSKRNHTRTRLRNSSTSIPKTLHSSEITLTLPNSSCKSDSGYTSGQKSPEMLREPEPHSLPLITLLPCGTTLVISDSETLTISSSNINSSITPVRRRETISPKVSLPPIPDLPEVTDLSSVASLSPNAATSLNCSKFEKCTKSIPGSPPIRRILLPKTDGFAVPRFLPAYEGQVSLAPFGTVYRKRSYWESIGQTIIEEGLQRAMLSHPCRSSGTIEEHPVRATRKKSVPKRFQDAVGPSSPAPAIRLTCKDYFALRKQLRQQLLFNQPSVNGSSITSNLSPTITSSHVSNSSTKKMSS</sequence>
<keyword evidence="4" id="KW-1185">Reference proteome</keyword>
<feature type="region of interest" description="Disordered" evidence="1">
    <location>
        <begin position="444"/>
        <end position="468"/>
    </location>
</feature>
<name>A0AAD5LB19_9CRUS</name>
<comment type="caution">
    <text evidence="3">The sequence shown here is derived from an EMBL/GenBank/DDBJ whole genome shotgun (WGS) entry which is preliminary data.</text>
</comment>
<reference evidence="3 4" key="1">
    <citation type="submission" date="2022-05" db="EMBL/GenBank/DDBJ databases">
        <title>A multi-omics perspective on studying reproductive biology in Daphnia sinensis.</title>
        <authorList>
            <person name="Jia J."/>
        </authorList>
    </citation>
    <scope>NUCLEOTIDE SEQUENCE [LARGE SCALE GENOMIC DNA]</scope>
    <source>
        <strain evidence="3 4">WSL</strain>
    </source>
</reference>
<evidence type="ECO:0000313" key="3">
    <source>
        <dbReference type="EMBL" id="KAI9554373.1"/>
    </source>
</evidence>
<evidence type="ECO:0000256" key="1">
    <source>
        <dbReference type="SAM" id="MobiDB-lite"/>
    </source>
</evidence>
<dbReference type="SMART" id="SM00391">
    <property type="entry name" value="MBD"/>
    <property type="match status" value="1"/>
</dbReference>
<dbReference type="PROSITE" id="PS50982">
    <property type="entry name" value="MBD"/>
    <property type="match status" value="1"/>
</dbReference>
<evidence type="ECO:0000259" key="2">
    <source>
        <dbReference type="PROSITE" id="PS50982"/>
    </source>
</evidence>
<protein>
    <recommendedName>
        <fullName evidence="2">MBD domain-containing protein</fullName>
    </recommendedName>
</protein>
<dbReference type="SUPFAM" id="SSF54171">
    <property type="entry name" value="DNA-binding domain"/>
    <property type="match status" value="1"/>
</dbReference>
<feature type="region of interest" description="Disordered" evidence="1">
    <location>
        <begin position="138"/>
        <end position="224"/>
    </location>
</feature>
<accession>A0AAD5LB19</accession>
<feature type="compositionally biased region" description="Polar residues" evidence="1">
    <location>
        <begin position="181"/>
        <end position="216"/>
    </location>
</feature>
<dbReference type="Proteomes" id="UP000820818">
    <property type="component" value="Linkage Group LG8"/>
</dbReference>
<dbReference type="InterPro" id="IPR016177">
    <property type="entry name" value="DNA-bd_dom_sf"/>
</dbReference>